<dbReference type="GO" id="GO:0008658">
    <property type="term" value="F:penicillin binding"/>
    <property type="evidence" value="ECO:0007669"/>
    <property type="project" value="InterPro"/>
</dbReference>
<keyword evidence="5 12" id="KW-0812">Transmembrane</keyword>
<evidence type="ECO:0000256" key="4">
    <source>
        <dbReference type="ARBA" id="ARBA00022475"/>
    </source>
</evidence>
<dbReference type="InterPro" id="IPR050515">
    <property type="entry name" value="Beta-lactam/transpept"/>
</dbReference>
<dbReference type="HOGENOM" id="CLU_009289_1_1_9"/>
<evidence type="ECO:0000259" key="14">
    <source>
        <dbReference type="Pfam" id="PF03717"/>
    </source>
</evidence>
<keyword evidence="8 12" id="KW-1133">Transmembrane helix</keyword>
<evidence type="ECO:0000256" key="1">
    <source>
        <dbReference type="ARBA" id="ARBA00004167"/>
    </source>
</evidence>
<evidence type="ECO:0000256" key="9">
    <source>
        <dbReference type="ARBA" id="ARBA00023136"/>
    </source>
</evidence>
<keyword evidence="16" id="KW-1185">Reference proteome</keyword>
<evidence type="ECO:0000256" key="5">
    <source>
        <dbReference type="ARBA" id="ARBA00022692"/>
    </source>
</evidence>
<evidence type="ECO:0000256" key="6">
    <source>
        <dbReference type="ARBA" id="ARBA00022960"/>
    </source>
</evidence>
<feature type="domain" description="Penicillin-binding protein transpeptidase" evidence="13">
    <location>
        <begin position="415"/>
        <end position="697"/>
    </location>
</feature>
<dbReference type="PANTHER" id="PTHR30627">
    <property type="entry name" value="PEPTIDOGLYCAN D,D-TRANSPEPTIDASE"/>
    <property type="match status" value="1"/>
</dbReference>
<dbReference type="InterPro" id="IPR036138">
    <property type="entry name" value="PBP_dimer_sf"/>
</dbReference>
<dbReference type="EMBL" id="CP004121">
    <property type="protein sequence ID" value="AGF58980.1"/>
    <property type="molecule type" value="Genomic_DNA"/>
</dbReference>
<dbReference type="AlphaFoldDB" id="M1M072"/>
<sequence length="986" mass="109852">MIVSKPIKKKKKKTSRYTVLCIIMGVIFTAIILKLVYLQVYNYQEYKERADVTSTRFIADKAPRGKIYDDKGNILATSRQTYTITYTKTEDADKHFYETMKELFKILDENNETVQDTLPLKIDSNNNIYFEYSSNSKESQNAEELRFKKDRGLNDSLKNKLFKNVEELSDAQNAQLDQELMKITPEDSFYFLVRAYNMIQLVDPNYNDKNKVKIYANMSDKELTEEIIKQGYSLNDIRRYMVVKDAIKIQSVKGYRSVTIAGNIKKDTSLIVMQKQFDLSGINVSLSPIRDYPYKNLASAVLGYVSSISDTQKEKYELKGYDVSSDLIGQSGIESAFEEQLKGVKGGSTIKVNSQGRKTQTLFELEPSPGNDVHLTIDRDVQYAAEQALADGIQNIRNNTRSDLDNHSFLNATRGALVAVEVKTGRIVALVSYPNFDPNLFAVPGQMTSEQRNQFFKPDYEAFGKEYVKRMGLSKSVDELFKDSNGNWSDIHDLYPKPTYNYATMSQIPPGSTFKPLTAIAGLESGAITPDSVINDVGEFKIHPEIFGTAFGPKGLEGPTGPTTLTRAIAQSINFYFYETATRMFTNAGGKSNYTTALDSLAKYAWKFGLGYDPNTNQKGSTGIEIGESFGQTYNFKSWKELQISYSKLNLVQILEKDCEYYGNTFVPFDIRISDSDNKEVEKSKKAIKDKIAENLSKVGTDDNSIQTHEEFIKSIKGDVLNIMNNSDKYKQNVADYEARTGKKVNLESQASTITEVIAQFTINDEVGAIKSPAQIVYASIGQGMNNFTPLQLVSYISTFANGGTRYKLHLVDKITDTNGNVVQDFKPEVLNKVQMSPSTRKAVEEGMTAVNSEEGGTASTVFGTFPIKTAGKTGTADVSTDQRDFGRDPYATYVSYAPADGNSEPEIAVVAVVFDGGHGSNIASAVKAVYEAYFKDRLLQKDPNYASKSESFKKYVVDNPYNKTAATSQQSNASTGSASANTKTN</sequence>
<evidence type="ECO:0000313" key="16">
    <source>
        <dbReference type="Proteomes" id="UP000011728"/>
    </source>
</evidence>
<feature type="region of interest" description="Disordered" evidence="11">
    <location>
        <begin position="965"/>
        <end position="986"/>
    </location>
</feature>
<evidence type="ECO:0000256" key="8">
    <source>
        <dbReference type="ARBA" id="ARBA00022989"/>
    </source>
</evidence>
<dbReference type="PANTHER" id="PTHR30627:SF2">
    <property type="entry name" value="PEPTIDOGLYCAN D,D-TRANSPEPTIDASE MRDA"/>
    <property type="match status" value="1"/>
</dbReference>
<accession>M1M072</accession>
<keyword evidence="15" id="KW-0132">Cell division</keyword>
<dbReference type="Proteomes" id="UP000011728">
    <property type="component" value="Chromosome"/>
</dbReference>
<protein>
    <submittedName>
        <fullName evidence="15">Cell division protein FtsI/penicillin-binding protein 2</fullName>
    </submittedName>
</protein>
<dbReference type="Gene3D" id="3.30.1390.30">
    <property type="entry name" value="Penicillin-binding protein 2a, domain 3"/>
    <property type="match status" value="1"/>
</dbReference>
<dbReference type="InterPro" id="IPR012338">
    <property type="entry name" value="Beta-lactam/transpept-like"/>
</dbReference>
<evidence type="ECO:0000256" key="10">
    <source>
        <dbReference type="ARBA" id="ARBA00023316"/>
    </source>
</evidence>
<keyword evidence="4" id="KW-1003">Cell membrane</keyword>
<organism evidence="15 16">
    <name type="scientific">Clostridium saccharoperbutylacetonicum N1-4(HMT)</name>
    <dbReference type="NCBI Taxonomy" id="931276"/>
    <lineage>
        <taxon>Bacteria</taxon>
        <taxon>Bacillati</taxon>
        <taxon>Bacillota</taxon>
        <taxon>Clostridia</taxon>
        <taxon>Eubacteriales</taxon>
        <taxon>Clostridiaceae</taxon>
        <taxon>Clostridium</taxon>
    </lineage>
</organism>
<keyword evidence="9 12" id="KW-0472">Membrane</keyword>
<feature type="transmembrane region" description="Helical" evidence="12">
    <location>
        <begin position="17"/>
        <end position="37"/>
    </location>
</feature>
<feature type="domain" description="Penicillin-binding protein dimerisation" evidence="14">
    <location>
        <begin position="61"/>
        <end position="360"/>
    </location>
</feature>
<gene>
    <name evidence="15" type="ORF">Cspa_c52350</name>
</gene>
<evidence type="ECO:0000313" key="15">
    <source>
        <dbReference type="EMBL" id="AGF58980.1"/>
    </source>
</evidence>
<dbReference type="PATRIC" id="fig|931276.5.peg.5286"/>
<dbReference type="eggNOG" id="COG0768">
    <property type="taxonomic scope" value="Bacteria"/>
</dbReference>
<evidence type="ECO:0000256" key="7">
    <source>
        <dbReference type="ARBA" id="ARBA00022984"/>
    </source>
</evidence>
<reference evidence="15 16" key="1">
    <citation type="submission" date="2013-02" db="EMBL/GenBank/DDBJ databases">
        <title>Genome sequence of Clostridium saccharoperbutylacetonicum N1-4(HMT).</title>
        <authorList>
            <person name="Poehlein A."/>
            <person name="Daniel R."/>
        </authorList>
    </citation>
    <scope>NUCLEOTIDE SEQUENCE [LARGE SCALE GENOMIC DNA]</scope>
    <source>
        <strain evidence="16">N1-4(HMT)</strain>
    </source>
</reference>
<dbReference type="STRING" id="36745.CLSAP_49840"/>
<dbReference type="GO" id="GO:0051301">
    <property type="term" value="P:cell division"/>
    <property type="evidence" value="ECO:0007669"/>
    <property type="project" value="UniProtKB-KW"/>
</dbReference>
<dbReference type="KEGG" id="csr:Cspa_c52350"/>
<evidence type="ECO:0000256" key="2">
    <source>
        <dbReference type="ARBA" id="ARBA00004236"/>
    </source>
</evidence>
<proteinExistence type="inferred from homology"/>
<dbReference type="SUPFAM" id="SSF56519">
    <property type="entry name" value="Penicillin binding protein dimerisation domain"/>
    <property type="match status" value="1"/>
</dbReference>
<dbReference type="GO" id="GO:0071972">
    <property type="term" value="F:peptidoglycan L,D-transpeptidase activity"/>
    <property type="evidence" value="ECO:0007669"/>
    <property type="project" value="TreeGrafter"/>
</dbReference>
<keyword evidence="15" id="KW-0131">Cell cycle</keyword>
<evidence type="ECO:0000259" key="13">
    <source>
        <dbReference type="Pfam" id="PF00905"/>
    </source>
</evidence>
<evidence type="ECO:0000256" key="12">
    <source>
        <dbReference type="SAM" id="Phobius"/>
    </source>
</evidence>
<dbReference type="Pfam" id="PF03717">
    <property type="entry name" value="PBP_dimer"/>
    <property type="match status" value="1"/>
</dbReference>
<dbReference type="GO" id="GO:0005886">
    <property type="term" value="C:plasma membrane"/>
    <property type="evidence" value="ECO:0007669"/>
    <property type="project" value="UniProtKB-SubCell"/>
</dbReference>
<name>M1M072_9CLOT</name>
<comment type="subcellular location">
    <subcellularLocation>
        <location evidence="2">Cell membrane</location>
    </subcellularLocation>
    <subcellularLocation>
        <location evidence="1">Membrane</location>
        <topology evidence="1">Single-pass membrane protein</topology>
    </subcellularLocation>
</comment>
<dbReference type="InterPro" id="IPR005311">
    <property type="entry name" value="PBP_dimer"/>
</dbReference>
<dbReference type="GO" id="GO:0008360">
    <property type="term" value="P:regulation of cell shape"/>
    <property type="evidence" value="ECO:0007669"/>
    <property type="project" value="UniProtKB-KW"/>
</dbReference>
<dbReference type="OrthoDB" id="9757901at2"/>
<evidence type="ECO:0000256" key="3">
    <source>
        <dbReference type="ARBA" id="ARBA00007171"/>
    </source>
</evidence>
<dbReference type="Pfam" id="PF00905">
    <property type="entry name" value="Transpeptidase"/>
    <property type="match status" value="2"/>
</dbReference>
<feature type="domain" description="Penicillin-binding protein transpeptidase" evidence="13">
    <location>
        <begin position="774"/>
        <end position="922"/>
    </location>
</feature>
<keyword evidence="10" id="KW-0961">Cell wall biogenesis/degradation</keyword>
<dbReference type="InterPro" id="IPR001460">
    <property type="entry name" value="PCN-bd_Tpept"/>
</dbReference>
<keyword evidence="7" id="KW-0573">Peptidoglycan synthesis</keyword>
<dbReference type="Gene3D" id="3.90.1310.10">
    <property type="entry name" value="Penicillin-binding protein 2a (Domain 2)"/>
    <property type="match status" value="2"/>
</dbReference>
<evidence type="ECO:0000256" key="11">
    <source>
        <dbReference type="SAM" id="MobiDB-lite"/>
    </source>
</evidence>
<dbReference type="GO" id="GO:0071555">
    <property type="term" value="P:cell wall organization"/>
    <property type="evidence" value="ECO:0007669"/>
    <property type="project" value="UniProtKB-KW"/>
</dbReference>
<comment type="similarity">
    <text evidence="3">Belongs to the transpeptidase family.</text>
</comment>
<dbReference type="SUPFAM" id="SSF56601">
    <property type="entry name" value="beta-lactamase/transpeptidase-like"/>
    <property type="match status" value="1"/>
</dbReference>
<keyword evidence="6" id="KW-0133">Cell shape</keyword>
<dbReference type="GO" id="GO:0009252">
    <property type="term" value="P:peptidoglycan biosynthetic process"/>
    <property type="evidence" value="ECO:0007669"/>
    <property type="project" value="UniProtKB-KW"/>
</dbReference>
<dbReference type="Gene3D" id="3.40.710.10">
    <property type="entry name" value="DD-peptidase/beta-lactamase superfamily"/>
    <property type="match status" value="2"/>
</dbReference>
<dbReference type="RefSeq" id="WP_015395288.1">
    <property type="nucleotide sequence ID" value="NC_020291.1"/>
</dbReference>